<evidence type="ECO:0000313" key="2">
    <source>
        <dbReference type="Proteomes" id="UP000184041"/>
    </source>
</evidence>
<name>A0A1M5MGI8_9BACT</name>
<proteinExistence type="predicted"/>
<dbReference type="AlphaFoldDB" id="A0A1M5MGI8"/>
<dbReference type="RefSeq" id="WP_073068808.1">
    <property type="nucleotide sequence ID" value="NZ_FQUS01000064.1"/>
</dbReference>
<accession>A0A1M5MGI8</accession>
<dbReference type="EMBL" id="FQUS01000064">
    <property type="protein sequence ID" value="SHG76317.1"/>
    <property type="molecule type" value="Genomic_DNA"/>
</dbReference>
<protein>
    <submittedName>
        <fullName evidence="1">Uncharacterized protein</fullName>
    </submittedName>
</protein>
<gene>
    <name evidence="1" type="ORF">SAMN05443144_1642</name>
</gene>
<keyword evidence="2" id="KW-1185">Reference proteome</keyword>
<organism evidence="1 2">
    <name type="scientific">Fodinibius roseus</name>
    <dbReference type="NCBI Taxonomy" id="1194090"/>
    <lineage>
        <taxon>Bacteria</taxon>
        <taxon>Pseudomonadati</taxon>
        <taxon>Balneolota</taxon>
        <taxon>Balneolia</taxon>
        <taxon>Balneolales</taxon>
        <taxon>Balneolaceae</taxon>
        <taxon>Fodinibius</taxon>
    </lineage>
</organism>
<sequence>MSRRKEITTKDLNKALRQISRDARRKNMALGLETLYEKDGYLIRLDTSGKEHRIKKLETRRGSSTPKVIELD</sequence>
<evidence type="ECO:0000313" key="1">
    <source>
        <dbReference type="EMBL" id="SHG76317.1"/>
    </source>
</evidence>
<dbReference type="Proteomes" id="UP000184041">
    <property type="component" value="Unassembled WGS sequence"/>
</dbReference>
<reference evidence="1 2" key="1">
    <citation type="submission" date="2016-11" db="EMBL/GenBank/DDBJ databases">
        <authorList>
            <person name="Jaros S."/>
            <person name="Januszkiewicz K."/>
            <person name="Wedrychowicz H."/>
        </authorList>
    </citation>
    <scope>NUCLEOTIDE SEQUENCE [LARGE SCALE GENOMIC DNA]</scope>
    <source>
        <strain evidence="1 2">DSM 21986</strain>
    </source>
</reference>